<gene>
    <name evidence="7" type="ORF">KDA_40570</name>
</gene>
<comment type="similarity">
    <text evidence="1 6">Belongs to the glycosyl hydrolase 43 family.</text>
</comment>
<evidence type="ECO:0000313" key="8">
    <source>
        <dbReference type="Proteomes" id="UP000287171"/>
    </source>
</evidence>
<evidence type="ECO:0000256" key="6">
    <source>
        <dbReference type="RuleBase" id="RU361187"/>
    </source>
</evidence>
<sequence length="371" mass="40652">MYQWQAHWYLYYTADDGSDNNHRIYVLESSGNDPNGPYVFKGRVDPSNNSWAIDPWILDNNGSLYFLYSGDDGTTRNRIFIAPMSDPLTLSGGRTELAASGTCSEVREAPSTLQRNGRIFLFYSVCDTGKPDYHLEMMTAQENSNLLDTNSWTNNGVQFQRADQNGVYGPGSNGFFKSPDGTQDWIVYHAKNTSDYTYQARTTRVQQISWNADGTPNLGTPIAAGATMDLPSGDPGASPLGLNDTDTAVGTNYFEYQGNWNSGSGCGVQCYYGNDHWSNETNATATIHFHGTQIALLSVADVGNGIAGISIDGGQETRVDYYASVRQGEQLHYVSPVLNQGDHTMTIRVTGDKNPASGSTYISIDRAEIYS</sequence>
<dbReference type="GO" id="GO:0004553">
    <property type="term" value="F:hydrolase activity, hydrolyzing O-glycosyl compounds"/>
    <property type="evidence" value="ECO:0007669"/>
    <property type="project" value="InterPro"/>
</dbReference>
<keyword evidence="3 6" id="KW-0378">Hydrolase</keyword>
<keyword evidence="2" id="KW-0732">Signal</keyword>
<organism evidence="7 8">
    <name type="scientific">Dictyobacter alpinus</name>
    <dbReference type="NCBI Taxonomy" id="2014873"/>
    <lineage>
        <taxon>Bacteria</taxon>
        <taxon>Bacillati</taxon>
        <taxon>Chloroflexota</taxon>
        <taxon>Ktedonobacteria</taxon>
        <taxon>Ktedonobacterales</taxon>
        <taxon>Dictyobacteraceae</taxon>
        <taxon>Dictyobacter</taxon>
    </lineage>
</organism>
<evidence type="ECO:0000256" key="5">
    <source>
        <dbReference type="PIRSR" id="PIRSR606710-2"/>
    </source>
</evidence>
<evidence type="ECO:0000256" key="4">
    <source>
        <dbReference type="ARBA" id="ARBA00023295"/>
    </source>
</evidence>
<evidence type="ECO:0000256" key="3">
    <source>
        <dbReference type="ARBA" id="ARBA00022801"/>
    </source>
</evidence>
<accession>A0A402BAZ0</accession>
<dbReference type="PANTHER" id="PTHR43817">
    <property type="entry name" value="GLYCOSYL HYDROLASE"/>
    <property type="match status" value="1"/>
</dbReference>
<dbReference type="Gene3D" id="2.115.10.20">
    <property type="entry name" value="Glycosyl hydrolase domain, family 43"/>
    <property type="match status" value="1"/>
</dbReference>
<dbReference type="CDD" id="cd18820">
    <property type="entry name" value="GH43_LbAraf43-like"/>
    <property type="match status" value="1"/>
</dbReference>
<dbReference type="SUPFAM" id="SSF75005">
    <property type="entry name" value="Arabinanase/levansucrase/invertase"/>
    <property type="match status" value="1"/>
</dbReference>
<keyword evidence="8" id="KW-1185">Reference proteome</keyword>
<comment type="caution">
    <text evidence="7">The sequence shown here is derived from an EMBL/GenBank/DDBJ whole genome shotgun (WGS) entry which is preliminary data.</text>
</comment>
<dbReference type="Proteomes" id="UP000287171">
    <property type="component" value="Unassembled WGS sequence"/>
</dbReference>
<feature type="site" description="Important for catalytic activity, responsible for pKa modulation of the active site Glu and correct orientation of both the proton donor and substrate" evidence="5">
    <location>
        <position position="54"/>
    </location>
</feature>
<keyword evidence="4 6" id="KW-0326">Glycosidase</keyword>
<proteinExistence type="inferred from homology"/>
<dbReference type="InterPro" id="IPR006710">
    <property type="entry name" value="Glyco_hydro_43"/>
</dbReference>
<evidence type="ECO:0000256" key="1">
    <source>
        <dbReference type="ARBA" id="ARBA00009865"/>
    </source>
</evidence>
<dbReference type="Gene3D" id="2.60.120.260">
    <property type="entry name" value="Galactose-binding domain-like"/>
    <property type="match status" value="1"/>
</dbReference>
<dbReference type="AlphaFoldDB" id="A0A402BAZ0"/>
<evidence type="ECO:0000313" key="7">
    <source>
        <dbReference type="EMBL" id="GCE28573.1"/>
    </source>
</evidence>
<protein>
    <submittedName>
        <fullName evidence="7">Hydrolase</fullName>
    </submittedName>
</protein>
<dbReference type="PANTHER" id="PTHR43817:SF1">
    <property type="entry name" value="HYDROLASE, FAMILY 43, PUTATIVE (AFU_ORTHOLOGUE AFUA_3G01660)-RELATED"/>
    <property type="match status" value="1"/>
</dbReference>
<dbReference type="InterPro" id="IPR023296">
    <property type="entry name" value="Glyco_hydro_beta-prop_sf"/>
</dbReference>
<reference evidence="8" key="1">
    <citation type="submission" date="2018-12" db="EMBL/GenBank/DDBJ databases">
        <title>Tengunoibacter tsumagoiensis gen. nov., sp. nov., Dictyobacter kobayashii sp. nov., D. alpinus sp. nov., and D. joshuensis sp. nov. and description of Dictyobacteraceae fam. nov. within the order Ktedonobacterales isolated from Tengu-no-mugimeshi.</title>
        <authorList>
            <person name="Wang C.M."/>
            <person name="Zheng Y."/>
            <person name="Sakai Y."/>
            <person name="Toyoda A."/>
            <person name="Minakuchi Y."/>
            <person name="Abe K."/>
            <person name="Yokota A."/>
            <person name="Yabe S."/>
        </authorList>
    </citation>
    <scope>NUCLEOTIDE SEQUENCE [LARGE SCALE GENOMIC DNA]</scope>
    <source>
        <strain evidence="8">Uno16</strain>
    </source>
</reference>
<dbReference type="EMBL" id="BIFT01000001">
    <property type="protein sequence ID" value="GCE28573.1"/>
    <property type="molecule type" value="Genomic_DNA"/>
</dbReference>
<dbReference type="GO" id="GO:0005975">
    <property type="term" value="P:carbohydrate metabolic process"/>
    <property type="evidence" value="ECO:0007669"/>
    <property type="project" value="InterPro"/>
</dbReference>
<name>A0A402BAZ0_9CHLR</name>
<evidence type="ECO:0000256" key="2">
    <source>
        <dbReference type="ARBA" id="ARBA00022729"/>
    </source>
</evidence>
<dbReference type="Pfam" id="PF04616">
    <property type="entry name" value="Glyco_hydro_43"/>
    <property type="match status" value="1"/>
</dbReference>